<organism evidence="2 3">
    <name type="scientific">Pseudoduganella albidiflava</name>
    <dbReference type="NCBI Taxonomy" id="321983"/>
    <lineage>
        <taxon>Bacteria</taxon>
        <taxon>Pseudomonadati</taxon>
        <taxon>Pseudomonadota</taxon>
        <taxon>Betaproteobacteria</taxon>
        <taxon>Burkholderiales</taxon>
        <taxon>Oxalobacteraceae</taxon>
        <taxon>Telluria group</taxon>
        <taxon>Pseudoduganella</taxon>
    </lineage>
</organism>
<dbReference type="AlphaFoldDB" id="A0AA87XVB4"/>
<feature type="transmembrane region" description="Helical" evidence="1">
    <location>
        <begin position="56"/>
        <end position="75"/>
    </location>
</feature>
<keyword evidence="1" id="KW-0812">Transmembrane</keyword>
<evidence type="ECO:0000313" key="3">
    <source>
        <dbReference type="Proteomes" id="UP000628442"/>
    </source>
</evidence>
<name>A0AA87XVB4_9BURK</name>
<evidence type="ECO:0000313" key="2">
    <source>
        <dbReference type="EMBL" id="GGY32882.1"/>
    </source>
</evidence>
<protein>
    <submittedName>
        <fullName evidence="2">Uncharacterized protein</fullName>
    </submittedName>
</protein>
<accession>A0AA87XVB4</accession>
<dbReference type="EMBL" id="BMWV01000002">
    <property type="protein sequence ID" value="GGY32882.1"/>
    <property type="molecule type" value="Genomic_DNA"/>
</dbReference>
<gene>
    <name evidence="2" type="ORF">GCM10007387_13910</name>
</gene>
<keyword evidence="1" id="KW-0472">Membrane</keyword>
<reference evidence="2" key="2">
    <citation type="submission" date="2022-12" db="EMBL/GenBank/DDBJ databases">
        <authorList>
            <person name="Sun Q."/>
            <person name="Kim S."/>
        </authorList>
    </citation>
    <scope>NUCLEOTIDE SEQUENCE</scope>
    <source>
        <strain evidence="2">KCTC 12343</strain>
    </source>
</reference>
<keyword evidence="1" id="KW-1133">Transmembrane helix</keyword>
<reference evidence="2" key="1">
    <citation type="journal article" date="2014" name="Int. J. Syst. Evol. Microbiol.">
        <title>Complete genome sequence of Corynebacterium casei LMG S-19264T (=DSM 44701T), isolated from a smear-ripened cheese.</title>
        <authorList>
            <consortium name="US DOE Joint Genome Institute (JGI-PGF)"/>
            <person name="Walter F."/>
            <person name="Albersmeier A."/>
            <person name="Kalinowski J."/>
            <person name="Ruckert C."/>
        </authorList>
    </citation>
    <scope>NUCLEOTIDE SEQUENCE</scope>
    <source>
        <strain evidence="2">KCTC 12343</strain>
    </source>
</reference>
<proteinExistence type="predicted"/>
<dbReference type="Proteomes" id="UP000628442">
    <property type="component" value="Unassembled WGS sequence"/>
</dbReference>
<evidence type="ECO:0000256" key="1">
    <source>
        <dbReference type="SAM" id="Phobius"/>
    </source>
</evidence>
<sequence length="82" mass="8696">MKTPGFAILTFIIAGLLVAGAAFVSYQALVEAYGPGPPYYSRTTNMDKWSDPLPEIVIADVIALAIAAALVRTGVRRLGKTD</sequence>
<comment type="caution">
    <text evidence="2">The sequence shown here is derived from an EMBL/GenBank/DDBJ whole genome shotgun (WGS) entry which is preliminary data.</text>
</comment>